<organism evidence="3 4">
    <name type="scientific">Streptomyces cirratus</name>
    <dbReference type="NCBI Taxonomy" id="68187"/>
    <lineage>
        <taxon>Bacteria</taxon>
        <taxon>Bacillati</taxon>
        <taxon>Actinomycetota</taxon>
        <taxon>Actinomycetes</taxon>
        <taxon>Kitasatosporales</taxon>
        <taxon>Streptomycetaceae</taxon>
        <taxon>Streptomyces</taxon>
    </lineage>
</organism>
<feature type="region of interest" description="Disordered" evidence="1">
    <location>
        <begin position="193"/>
        <end position="214"/>
    </location>
</feature>
<protein>
    <recommendedName>
        <fullName evidence="5">DUF732 domain-containing protein</fullName>
    </recommendedName>
</protein>
<feature type="chain" id="PRO_5046738117" description="DUF732 domain-containing protein" evidence="2">
    <location>
        <begin position="34"/>
        <end position="236"/>
    </location>
</feature>
<evidence type="ECO:0000313" key="3">
    <source>
        <dbReference type="EMBL" id="GHB48852.1"/>
    </source>
</evidence>
<keyword evidence="2" id="KW-0732">Signal</keyword>
<feature type="compositionally biased region" description="Pro residues" evidence="1">
    <location>
        <begin position="44"/>
        <end position="59"/>
    </location>
</feature>
<feature type="compositionally biased region" description="Low complexity" evidence="1">
    <location>
        <begin position="60"/>
        <end position="74"/>
    </location>
</feature>
<accession>A0ABQ3ESV5</accession>
<gene>
    <name evidence="3" type="ORF">GCM10010347_18420</name>
</gene>
<proteinExistence type="predicted"/>
<keyword evidence="4" id="KW-1185">Reference proteome</keyword>
<evidence type="ECO:0000313" key="4">
    <source>
        <dbReference type="Proteomes" id="UP000642673"/>
    </source>
</evidence>
<feature type="region of interest" description="Disordered" evidence="1">
    <location>
        <begin position="33"/>
        <end position="101"/>
    </location>
</feature>
<feature type="compositionally biased region" description="Low complexity" evidence="1">
    <location>
        <begin position="33"/>
        <end position="43"/>
    </location>
</feature>
<evidence type="ECO:0000256" key="2">
    <source>
        <dbReference type="SAM" id="SignalP"/>
    </source>
</evidence>
<dbReference type="PROSITE" id="PS51257">
    <property type="entry name" value="PROKAR_LIPOPROTEIN"/>
    <property type="match status" value="1"/>
</dbReference>
<feature type="signal peptide" evidence="2">
    <location>
        <begin position="1"/>
        <end position="33"/>
    </location>
</feature>
<dbReference type="Proteomes" id="UP000642673">
    <property type="component" value="Unassembled WGS sequence"/>
</dbReference>
<evidence type="ECO:0000256" key="1">
    <source>
        <dbReference type="SAM" id="MobiDB-lite"/>
    </source>
</evidence>
<reference evidence="4" key="1">
    <citation type="journal article" date="2019" name="Int. J. Syst. Evol. Microbiol.">
        <title>The Global Catalogue of Microorganisms (GCM) 10K type strain sequencing project: providing services to taxonomists for standard genome sequencing and annotation.</title>
        <authorList>
            <consortium name="The Broad Institute Genomics Platform"/>
            <consortium name="The Broad Institute Genome Sequencing Center for Infectious Disease"/>
            <person name="Wu L."/>
            <person name="Ma J."/>
        </authorList>
    </citation>
    <scope>NUCLEOTIDE SEQUENCE [LARGE SCALE GENOMIC DNA]</scope>
    <source>
        <strain evidence="4">JCM 4738</strain>
    </source>
</reference>
<sequence>MSTTGKYGSPLMYRRSAAAAVLLAAALTLTACSSDGGAKADPAPGKPKPPASAPAPDPADSPAASASPGAKPSGPVLPDSKLVPKTGSFTETEKKYLSGRVPEKMDPAAVLQTGQESCQRVERTAKHDKDAATGAIVAGEIPGAKDAIPYLCPEQKPILAAAEKGFGDGRHQSPAAGTYRALTQSTSCSWEAKGKDGSVLASGPEAPPKAGDKITATIPAGTAEFSSTACYAWIPA</sequence>
<comment type="caution">
    <text evidence="3">The sequence shown here is derived from an EMBL/GenBank/DDBJ whole genome shotgun (WGS) entry which is preliminary data.</text>
</comment>
<dbReference type="EMBL" id="BMVP01000002">
    <property type="protein sequence ID" value="GHB48852.1"/>
    <property type="molecule type" value="Genomic_DNA"/>
</dbReference>
<name>A0ABQ3ESV5_9ACTN</name>
<evidence type="ECO:0008006" key="5">
    <source>
        <dbReference type="Google" id="ProtNLM"/>
    </source>
</evidence>
<feature type="compositionally biased region" description="Basic and acidic residues" evidence="1">
    <location>
        <begin position="91"/>
        <end position="101"/>
    </location>
</feature>